<evidence type="ECO:0000256" key="8">
    <source>
        <dbReference type="ARBA" id="ARBA00023047"/>
    </source>
</evidence>
<sequence>MTPRLALVAALAVPLAGCVLLPTTKMDEGALEGRGEGQPPPPAPAAFKVQLIDAKLVSEQIAATGREVPAPADPLAPRPGAPGYDYRIAPYDVLTIIVYEHPELTIPAGEIRSVDQTGYTVSPDGYIFFPHVGRFQVAGHTLDEARRDLTDRLAVYVRRPQVQILVATYRGKRFQVTGEVLQSGTYPIADVPLRVSDAIAAAKGTGPEADLREVTLSRAGKTYVLDLQRFYEEGDQTQNWLLAPDDTVHVPDRSANKVFVLGEVRQPQTRQMQKARMSLAEALSDVGWLDPLAADPAQIFVLRGSYEAPQIYRLDASQADAMLLAVNFPLRPRDVVFVQTSGVARWNRSLQGLMPTVQSIWQAYDIVYRTVYRPIY</sequence>
<reference evidence="18" key="1">
    <citation type="journal article" date="2022" name="Int. J. Syst. Evol. Microbiol.">
        <title>Anaeromyxobacter oryzae sp. nov., Anaeromyxobacter diazotrophicus sp. nov. and Anaeromyxobacter paludicola sp. nov., isolated from paddy soils.</title>
        <authorList>
            <person name="Itoh H."/>
            <person name="Xu Z."/>
            <person name="Mise K."/>
            <person name="Masuda Y."/>
            <person name="Ushijima N."/>
            <person name="Hayakawa C."/>
            <person name="Shiratori Y."/>
            <person name="Senoo K."/>
        </authorList>
    </citation>
    <scope>NUCLEOTIDE SEQUENCE [LARGE SCALE GENOMIC DNA]</scope>
    <source>
        <strain evidence="18">Red630</strain>
    </source>
</reference>
<dbReference type="InterPro" id="IPR003715">
    <property type="entry name" value="Poly_export_N"/>
</dbReference>
<comment type="subcellular location">
    <subcellularLocation>
        <location evidence="1">Cell outer membrane</location>
        <topology evidence="1">Multi-pass membrane protein</topology>
    </subcellularLocation>
</comment>
<dbReference type="InterPro" id="IPR054765">
    <property type="entry name" value="SLBB_dom"/>
</dbReference>
<organism evidence="17 18">
    <name type="scientific">Anaeromyxobacter paludicola</name>
    <dbReference type="NCBI Taxonomy" id="2918171"/>
    <lineage>
        <taxon>Bacteria</taxon>
        <taxon>Pseudomonadati</taxon>
        <taxon>Myxococcota</taxon>
        <taxon>Myxococcia</taxon>
        <taxon>Myxococcales</taxon>
        <taxon>Cystobacterineae</taxon>
        <taxon>Anaeromyxobacteraceae</taxon>
        <taxon>Anaeromyxobacter</taxon>
    </lineage>
</organism>
<keyword evidence="9" id="KW-0406">Ion transport</keyword>
<dbReference type="EMBL" id="AP025592">
    <property type="protein sequence ID" value="BDG09648.1"/>
    <property type="molecule type" value="Genomic_DNA"/>
</dbReference>
<keyword evidence="12" id="KW-0564">Palmitate</keyword>
<evidence type="ECO:0000256" key="2">
    <source>
        <dbReference type="ARBA" id="ARBA00009450"/>
    </source>
</evidence>
<keyword evidence="14" id="KW-0449">Lipoprotein</keyword>
<evidence type="ECO:0000256" key="7">
    <source>
        <dbReference type="ARBA" id="ARBA00022729"/>
    </source>
</evidence>
<dbReference type="PANTHER" id="PTHR33619:SF3">
    <property type="entry name" value="POLYSACCHARIDE EXPORT PROTEIN GFCE-RELATED"/>
    <property type="match status" value="1"/>
</dbReference>
<evidence type="ECO:0000256" key="5">
    <source>
        <dbReference type="ARBA" id="ARBA00022597"/>
    </source>
</evidence>
<evidence type="ECO:0000256" key="10">
    <source>
        <dbReference type="ARBA" id="ARBA00023114"/>
    </source>
</evidence>
<evidence type="ECO:0000256" key="9">
    <source>
        <dbReference type="ARBA" id="ARBA00023065"/>
    </source>
</evidence>
<evidence type="ECO:0000256" key="11">
    <source>
        <dbReference type="ARBA" id="ARBA00023136"/>
    </source>
</evidence>
<dbReference type="InterPro" id="IPR049712">
    <property type="entry name" value="Poly_export"/>
</dbReference>
<gene>
    <name evidence="17" type="ORF">AMPC_27610</name>
</gene>
<feature type="domain" description="Polysaccharide export protein N-terminal" evidence="15">
    <location>
        <begin position="82"/>
        <end position="166"/>
    </location>
</feature>
<feature type="domain" description="SLBB" evidence="16">
    <location>
        <begin position="172"/>
        <end position="250"/>
    </location>
</feature>
<keyword evidence="10" id="KW-0626">Porin</keyword>
<feature type="domain" description="SLBB" evidence="16">
    <location>
        <begin position="257"/>
        <end position="338"/>
    </location>
</feature>
<dbReference type="Pfam" id="PF22461">
    <property type="entry name" value="SLBB_2"/>
    <property type="match status" value="2"/>
</dbReference>
<evidence type="ECO:0000256" key="1">
    <source>
        <dbReference type="ARBA" id="ARBA00004571"/>
    </source>
</evidence>
<evidence type="ECO:0000256" key="3">
    <source>
        <dbReference type="ARBA" id="ARBA00022448"/>
    </source>
</evidence>
<evidence type="ECO:0000256" key="12">
    <source>
        <dbReference type="ARBA" id="ARBA00023139"/>
    </source>
</evidence>
<dbReference type="Proteomes" id="UP001162734">
    <property type="component" value="Chromosome"/>
</dbReference>
<evidence type="ECO:0000256" key="13">
    <source>
        <dbReference type="ARBA" id="ARBA00023237"/>
    </source>
</evidence>
<evidence type="ECO:0000313" key="17">
    <source>
        <dbReference type="EMBL" id="BDG09648.1"/>
    </source>
</evidence>
<accession>A0ABM7XCP8</accession>
<dbReference type="RefSeq" id="WP_248341923.1">
    <property type="nucleotide sequence ID" value="NZ_AP025592.1"/>
</dbReference>
<dbReference type="Gene3D" id="3.30.1950.10">
    <property type="entry name" value="wza like domain"/>
    <property type="match status" value="1"/>
</dbReference>
<comment type="similarity">
    <text evidence="2">Belongs to the BexD/CtrA/VexA family.</text>
</comment>
<keyword evidence="6" id="KW-0812">Transmembrane</keyword>
<evidence type="ECO:0000259" key="16">
    <source>
        <dbReference type="Pfam" id="PF22461"/>
    </source>
</evidence>
<keyword evidence="5" id="KW-0762">Sugar transport</keyword>
<evidence type="ECO:0000256" key="14">
    <source>
        <dbReference type="ARBA" id="ARBA00023288"/>
    </source>
</evidence>
<keyword evidence="7" id="KW-0732">Signal</keyword>
<keyword evidence="8" id="KW-0625">Polysaccharide transport</keyword>
<evidence type="ECO:0000259" key="15">
    <source>
        <dbReference type="Pfam" id="PF02563"/>
    </source>
</evidence>
<protein>
    <submittedName>
        <fullName evidence="17">Exopolysaccharide biosynthesis protein BceE</fullName>
    </submittedName>
</protein>
<evidence type="ECO:0000313" key="18">
    <source>
        <dbReference type="Proteomes" id="UP001162734"/>
    </source>
</evidence>
<evidence type="ECO:0000256" key="6">
    <source>
        <dbReference type="ARBA" id="ARBA00022692"/>
    </source>
</evidence>
<keyword evidence="13" id="KW-0998">Cell outer membrane</keyword>
<name>A0ABM7XCP8_9BACT</name>
<keyword evidence="18" id="KW-1185">Reference proteome</keyword>
<evidence type="ECO:0000256" key="4">
    <source>
        <dbReference type="ARBA" id="ARBA00022452"/>
    </source>
</evidence>
<dbReference type="Gene3D" id="3.10.560.10">
    <property type="entry name" value="Outer membrane lipoprotein wza domain like"/>
    <property type="match status" value="2"/>
</dbReference>
<proteinExistence type="inferred from homology"/>
<dbReference type="Pfam" id="PF02563">
    <property type="entry name" value="Poly_export"/>
    <property type="match status" value="1"/>
</dbReference>
<keyword evidence="4" id="KW-1134">Transmembrane beta strand</keyword>
<keyword evidence="3" id="KW-0813">Transport</keyword>
<dbReference type="PANTHER" id="PTHR33619">
    <property type="entry name" value="POLYSACCHARIDE EXPORT PROTEIN GFCE-RELATED"/>
    <property type="match status" value="1"/>
</dbReference>
<keyword evidence="11" id="KW-0472">Membrane</keyword>